<comment type="caution">
    <text evidence="2">The sequence shown here is derived from an EMBL/GenBank/DDBJ whole genome shotgun (WGS) entry which is preliminary data.</text>
</comment>
<evidence type="ECO:0000256" key="1">
    <source>
        <dbReference type="SAM" id="MobiDB-lite"/>
    </source>
</evidence>
<feature type="compositionally biased region" description="Basic and acidic residues" evidence="1">
    <location>
        <begin position="204"/>
        <end position="213"/>
    </location>
</feature>
<accession>A0ABN2P238</accession>
<keyword evidence="3" id="KW-1185">Reference proteome</keyword>
<dbReference type="Proteomes" id="UP001501303">
    <property type="component" value="Unassembled WGS sequence"/>
</dbReference>
<organism evidence="2 3">
    <name type="scientific">Streptomyces sodiiphilus</name>
    <dbReference type="NCBI Taxonomy" id="226217"/>
    <lineage>
        <taxon>Bacteria</taxon>
        <taxon>Bacillati</taxon>
        <taxon>Actinomycetota</taxon>
        <taxon>Actinomycetes</taxon>
        <taxon>Kitasatosporales</taxon>
        <taxon>Streptomycetaceae</taxon>
        <taxon>Streptomyces</taxon>
    </lineage>
</organism>
<feature type="region of interest" description="Disordered" evidence="1">
    <location>
        <begin position="182"/>
        <end position="213"/>
    </location>
</feature>
<sequence>MNPKSLLRSTFTGPGGLSRLAVALMLVGTAASQHPNPGFSRVMRIDLFSAMFPNWRFFAPEPAQHDYHFFYRTLDEAGRTSSWKLVDVIAGRRTHHIAWFPGRRPEKAVFDICSELITALDKGFDELVKLPAYRLLQNFLRHEIQRSGADGVKGFQFTLTRATGYDDTHDPEIIFVSPYTPLKDPLGKHPAADGRTAAEGGRAPAREPVKEKT</sequence>
<protein>
    <submittedName>
        <fullName evidence="2">Uncharacterized protein</fullName>
    </submittedName>
</protein>
<gene>
    <name evidence="2" type="ORF">GCM10009716_17630</name>
</gene>
<name>A0ABN2P238_9ACTN</name>
<dbReference type="RefSeq" id="WP_344260119.1">
    <property type="nucleotide sequence ID" value="NZ_BAAAMJ010000015.1"/>
</dbReference>
<evidence type="ECO:0000313" key="2">
    <source>
        <dbReference type="EMBL" id="GAA1908156.1"/>
    </source>
</evidence>
<proteinExistence type="predicted"/>
<dbReference type="EMBL" id="BAAAMJ010000015">
    <property type="protein sequence ID" value="GAA1908156.1"/>
    <property type="molecule type" value="Genomic_DNA"/>
</dbReference>
<reference evidence="3" key="1">
    <citation type="journal article" date="2019" name="Int. J. Syst. Evol. Microbiol.">
        <title>The Global Catalogue of Microorganisms (GCM) 10K type strain sequencing project: providing services to taxonomists for standard genome sequencing and annotation.</title>
        <authorList>
            <consortium name="The Broad Institute Genomics Platform"/>
            <consortium name="The Broad Institute Genome Sequencing Center for Infectious Disease"/>
            <person name="Wu L."/>
            <person name="Ma J."/>
        </authorList>
    </citation>
    <scope>NUCLEOTIDE SEQUENCE [LARGE SCALE GENOMIC DNA]</scope>
    <source>
        <strain evidence="3">JCM 13581</strain>
    </source>
</reference>
<evidence type="ECO:0000313" key="3">
    <source>
        <dbReference type="Proteomes" id="UP001501303"/>
    </source>
</evidence>